<dbReference type="HOGENOM" id="CLU_021639_4_1_9"/>
<dbReference type="STRING" id="373903.Hore_00100"/>
<keyword evidence="2 3" id="KW-0472">Membrane</keyword>
<dbReference type="EMBL" id="CP001098">
    <property type="protein sequence ID" value="ACL68773.1"/>
    <property type="molecule type" value="Genomic_DNA"/>
</dbReference>
<dbReference type="InterPro" id="IPR004995">
    <property type="entry name" value="Spore_Ger"/>
</dbReference>
<evidence type="ECO:0000256" key="1">
    <source>
        <dbReference type="ARBA" id="ARBA00005278"/>
    </source>
</evidence>
<proteinExistence type="inferred from homology"/>
<evidence type="ECO:0000256" key="3">
    <source>
        <dbReference type="SAM" id="Phobius"/>
    </source>
</evidence>
<reference evidence="4 5" key="1">
    <citation type="journal article" date="2009" name="PLoS ONE">
        <title>Genome analysis of the anaerobic thermohalophilic bacterium Halothermothrix orenii.</title>
        <authorList>
            <person name="Mavromatis K."/>
            <person name="Ivanova N."/>
            <person name="Anderson I."/>
            <person name="Lykidis A."/>
            <person name="Hooper S.D."/>
            <person name="Sun H."/>
            <person name="Kunin V."/>
            <person name="Lapidus A."/>
            <person name="Hugenholtz P."/>
            <person name="Patel B."/>
            <person name="Kyrpides N.C."/>
        </authorList>
    </citation>
    <scope>NUCLEOTIDE SEQUENCE [LARGE SCALE GENOMIC DNA]</scope>
    <source>
        <strain evidence="5">H 168 / OCM 544 / DSM 9562</strain>
    </source>
</reference>
<dbReference type="AlphaFoldDB" id="B8CZP3"/>
<organism evidence="4 5">
    <name type="scientific">Halothermothrix orenii (strain H 168 / OCM 544 / DSM 9562)</name>
    <dbReference type="NCBI Taxonomy" id="373903"/>
    <lineage>
        <taxon>Bacteria</taxon>
        <taxon>Bacillati</taxon>
        <taxon>Bacillota</taxon>
        <taxon>Clostridia</taxon>
        <taxon>Halanaerobiales</taxon>
        <taxon>Halothermotrichaceae</taxon>
        <taxon>Halothermothrix</taxon>
    </lineage>
</organism>
<evidence type="ECO:0000256" key="2">
    <source>
        <dbReference type="ARBA" id="ARBA00023136"/>
    </source>
</evidence>
<dbReference type="OrthoDB" id="1726708at2"/>
<accession>B8CZP3</accession>
<protein>
    <submittedName>
        <fullName evidence="4">GerA spore germination protein</fullName>
    </submittedName>
</protein>
<sequence length="531" mass="59802">MNWERIKERIDEIISSNTDRPGEKTSKKKLTRDIKKNEKTIEDIIGFSDDVNFREFKLGKKLKIKATLIYIDSLVDKKTINESILEPLFTEEFFSDNVENLTTDDIVKFVRDNTMTINEVKVTEKLEDTIEGILNGDSVLLVDGYEQVMVLNTKGWEKRSVSEPVVESVIRGPRDGFTETLAVNTGLIRRRVKHPSLRIKNYNIGRFSKTSVSICYIEGIANKHLVEEVKERINNINIDNIGSSGFVEQLIEDSHLSPFPQILSTERPDRVAANLMEGRVAVVVDNTPFVLILPMTISIFFQSPEDYHERFLVANFIRIIRGIAAFLSLTLPSIYIALISFHPEMLPTRLALAFAGGRGMVPFPSYLEAFIMEGAMELLREASIRLPNPIGPTIGIVGALIVGEAAVSASIVSPFMVIIVAVTTIASFTIPDYGSAIALRILRFPLMVVTTIFGLYGLIWGLIAITIHLASLKSFGIPYLTPLAPSRLSDLKDLVVRAPFWLMYRRPKYLRTKDEKRFSSKGDDDQNERTR</sequence>
<dbReference type="RefSeq" id="WP_012634972.1">
    <property type="nucleotide sequence ID" value="NC_011899.1"/>
</dbReference>
<dbReference type="Proteomes" id="UP000000719">
    <property type="component" value="Chromosome"/>
</dbReference>
<evidence type="ECO:0000313" key="4">
    <source>
        <dbReference type="EMBL" id="ACL68773.1"/>
    </source>
</evidence>
<feature type="transmembrane region" description="Helical" evidence="3">
    <location>
        <begin position="446"/>
        <end position="470"/>
    </location>
</feature>
<name>B8CZP3_HALOH</name>
<keyword evidence="3" id="KW-1133">Transmembrane helix</keyword>
<gene>
    <name evidence="4" type="ordered locus">Hore_00100</name>
</gene>
<evidence type="ECO:0000313" key="5">
    <source>
        <dbReference type="Proteomes" id="UP000000719"/>
    </source>
</evidence>
<dbReference type="PANTHER" id="PTHR22550:SF5">
    <property type="entry name" value="LEUCINE ZIPPER PROTEIN 4"/>
    <property type="match status" value="1"/>
</dbReference>
<dbReference type="GO" id="GO:0016020">
    <property type="term" value="C:membrane"/>
    <property type="evidence" value="ECO:0007669"/>
    <property type="project" value="InterPro"/>
</dbReference>
<feature type="transmembrane region" description="Helical" evidence="3">
    <location>
        <begin position="319"/>
        <end position="338"/>
    </location>
</feature>
<dbReference type="KEGG" id="hor:Hore_00100"/>
<feature type="transmembrane region" description="Helical" evidence="3">
    <location>
        <begin position="390"/>
        <end position="409"/>
    </location>
</feature>
<dbReference type="PIRSF" id="PIRSF005690">
    <property type="entry name" value="GerBA"/>
    <property type="match status" value="1"/>
</dbReference>
<dbReference type="PANTHER" id="PTHR22550">
    <property type="entry name" value="SPORE GERMINATION PROTEIN"/>
    <property type="match status" value="1"/>
</dbReference>
<dbReference type="eggNOG" id="COG0697">
    <property type="taxonomic scope" value="Bacteria"/>
</dbReference>
<keyword evidence="3" id="KW-0812">Transmembrane</keyword>
<keyword evidence="5" id="KW-1185">Reference proteome</keyword>
<dbReference type="Pfam" id="PF03323">
    <property type="entry name" value="GerA"/>
    <property type="match status" value="1"/>
</dbReference>
<dbReference type="InterPro" id="IPR050768">
    <property type="entry name" value="UPF0353/GerABKA_families"/>
</dbReference>
<comment type="similarity">
    <text evidence="1">Belongs to the GerABKA family.</text>
</comment>
<dbReference type="GO" id="GO:0009847">
    <property type="term" value="P:spore germination"/>
    <property type="evidence" value="ECO:0007669"/>
    <property type="project" value="InterPro"/>
</dbReference>
<feature type="transmembrane region" description="Helical" evidence="3">
    <location>
        <begin position="415"/>
        <end position="434"/>
    </location>
</feature>